<keyword evidence="5" id="KW-1185">Reference proteome</keyword>
<organism evidence="4 5">
    <name type="scientific">Opacimonas viscosa</name>
    <dbReference type="NCBI Taxonomy" id="2961944"/>
    <lineage>
        <taxon>Bacteria</taxon>
        <taxon>Pseudomonadati</taxon>
        <taxon>Pseudomonadota</taxon>
        <taxon>Gammaproteobacteria</taxon>
        <taxon>Alteromonadales</taxon>
        <taxon>Alteromonadaceae</taxon>
        <taxon>Opacimonas</taxon>
    </lineage>
</organism>
<dbReference type="Pfam" id="PF13432">
    <property type="entry name" value="TPR_16"/>
    <property type="match status" value="1"/>
</dbReference>
<feature type="chain" id="PRO_5041459518" evidence="3">
    <location>
        <begin position="27"/>
        <end position="435"/>
    </location>
</feature>
<reference evidence="4" key="1">
    <citation type="submission" date="2022-07" db="EMBL/GenBank/DDBJ databases">
        <title>Characterization of the Novel Bacterium Alteromonas immobilis LMIT006 and Alteromonas gregis LMIT007.</title>
        <authorList>
            <person name="Lin X."/>
        </authorList>
    </citation>
    <scope>NUCLEOTIDE SEQUENCE</scope>
    <source>
        <strain evidence="4">LMIT007</strain>
    </source>
</reference>
<dbReference type="PANTHER" id="PTHR44186:SF1">
    <property type="entry name" value="BARDET-BIEDL SYNDROME 4 PROTEIN"/>
    <property type="match status" value="1"/>
</dbReference>
<evidence type="ECO:0000313" key="5">
    <source>
        <dbReference type="Proteomes" id="UP001165413"/>
    </source>
</evidence>
<gene>
    <name evidence="4" type="ORF">NLF92_09095</name>
</gene>
<dbReference type="EMBL" id="JANATA010000015">
    <property type="protein sequence ID" value="MCP3429097.1"/>
    <property type="molecule type" value="Genomic_DNA"/>
</dbReference>
<accession>A0AA42BMY0</accession>
<evidence type="ECO:0000313" key="4">
    <source>
        <dbReference type="EMBL" id="MCP3429097.1"/>
    </source>
</evidence>
<keyword evidence="2" id="KW-0802">TPR repeat</keyword>
<proteinExistence type="predicted"/>
<keyword evidence="3" id="KW-0732">Signal</keyword>
<feature type="signal peptide" evidence="3">
    <location>
        <begin position="1"/>
        <end position="26"/>
    </location>
</feature>
<keyword evidence="1" id="KW-0677">Repeat</keyword>
<dbReference type="InterPro" id="IPR011990">
    <property type="entry name" value="TPR-like_helical_dom_sf"/>
</dbReference>
<dbReference type="SUPFAM" id="SSF48452">
    <property type="entry name" value="TPR-like"/>
    <property type="match status" value="2"/>
</dbReference>
<evidence type="ECO:0000256" key="2">
    <source>
        <dbReference type="ARBA" id="ARBA00022803"/>
    </source>
</evidence>
<protein>
    <submittedName>
        <fullName evidence="4">Tetratricopeptide repeat protein</fullName>
    </submittedName>
</protein>
<dbReference type="Gene3D" id="1.25.40.10">
    <property type="entry name" value="Tetratricopeptide repeat domain"/>
    <property type="match status" value="2"/>
</dbReference>
<sequence length="435" mass="49119">MKNLVKITALAATLSASFVFSSSVYAQAEDNAAKKAAPAPVLPVMCPGYKAGKTNLPSERTGKKVAKAFEAYNQDLTDEAVQILLDIDTSDTFDMAYVNRFVGNILAAQKGKGPQALEKLTAAVKEKELNDREHADTLRLLGDLNLQEKQYKTAITWYQSWMDFTCKEDPAIYTRMTQAYYETKQLDKMIAPADKAIALYNAEGKPNKNPYVLKLTSYYERKLYPQTVAVAEELVRKFPDNKQWWSQLGFFYMLVEDYKKALSTFEIAYNQGFLDKVSQIKALAQLYSTNDIPHKAAKLLQKYVDNGLLEKNATTYSQLANAYHSAKYHAKAAKNYGIAANFENDPELYRKQGILLIAAEDYKGAVVALQKAIDNDIENPARIHFSLMEANFYQNKFRTAYKHAMEAKKSPSMRRNASAWAPYIKEKAKNRGIII</sequence>
<evidence type="ECO:0000256" key="3">
    <source>
        <dbReference type="SAM" id="SignalP"/>
    </source>
</evidence>
<evidence type="ECO:0000256" key="1">
    <source>
        <dbReference type="ARBA" id="ARBA00022737"/>
    </source>
</evidence>
<dbReference type="Proteomes" id="UP001165413">
    <property type="component" value="Unassembled WGS sequence"/>
</dbReference>
<name>A0AA42BMY0_9ALTE</name>
<dbReference type="PANTHER" id="PTHR44186">
    <property type="match status" value="1"/>
</dbReference>
<dbReference type="RefSeq" id="WP_254101049.1">
    <property type="nucleotide sequence ID" value="NZ_JANATA010000015.1"/>
</dbReference>
<comment type="caution">
    <text evidence="4">The sequence shown here is derived from an EMBL/GenBank/DDBJ whole genome shotgun (WGS) entry which is preliminary data.</text>
</comment>
<dbReference type="AlphaFoldDB" id="A0AA42BMY0"/>